<gene>
    <name evidence="2" type="ORF">GM160_01545</name>
</gene>
<dbReference type="EMBL" id="CP046415">
    <property type="protein sequence ID" value="QGT77677.1"/>
    <property type="molecule type" value="Genomic_DNA"/>
</dbReference>
<dbReference type="AlphaFoldDB" id="A0A6I6D0U0"/>
<evidence type="ECO:0000259" key="1">
    <source>
        <dbReference type="Pfam" id="PF12680"/>
    </source>
</evidence>
<dbReference type="SUPFAM" id="SSF54427">
    <property type="entry name" value="NTF2-like"/>
    <property type="match status" value="1"/>
</dbReference>
<reference evidence="2 3" key="1">
    <citation type="submission" date="2019-11" db="EMBL/GenBank/DDBJ databases">
        <authorList>
            <person name="Zhang J."/>
            <person name="Sun C."/>
        </authorList>
    </citation>
    <scope>NUCLEOTIDE SEQUENCE [LARGE SCALE GENOMIC DNA]</scope>
    <source>
        <strain evidence="3">sp2</strain>
    </source>
</reference>
<keyword evidence="3" id="KW-1185">Reference proteome</keyword>
<dbReference type="RefSeq" id="WP_156227612.1">
    <property type="nucleotide sequence ID" value="NZ_CP046415.1"/>
</dbReference>
<proteinExistence type="predicted"/>
<sequence length="153" mass="17195">MTVSGRDLNRAAALERYVAVMEGLRVDHLDALASVYAEQARFVDPFNEVRGIEAIESVFAHGFAQCPGMRFVVQARAVDGDRALLRWRMRCDASAHGLSIDGMSELVLGRDGRVVDHVDYWDPAAQLYERVPVLGWLMRRIRRRLAAPTSPSR</sequence>
<evidence type="ECO:0000313" key="3">
    <source>
        <dbReference type="Proteomes" id="UP000427716"/>
    </source>
</evidence>
<dbReference type="InterPro" id="IPR037401">
    <property type="entry name" value="SnoaL-like"/>
</dbReference>
<dbReference type="Pfam" id="PF12680">
    <property type="entry name" value="SnoaL_2"/>
    <property type="match status" value="1"/>
</dbReference>
<protein>
    <submittedName>
        <fullName evidence="2">Nuclear transport factor 2 family protein</fullName>
    </submittedName>
</protein>
<dbReference type="KEGG" id="ghl:GM160_01545"/>
<organism evidence="2 3">
    <name type="scientific">Guyparkeria halophila</name>
    <dbReference type="NCBI Taxonomy" id="47960"/>
    <lineage>
        <taxon>Bacteria</taxon>
        <taxon>Pseudomonadati</taxon>
        <taxon>Pseudomonadota</taxon>
        <taxon>Gammaproteobacteria</taxon>
        <taxon>Chromatiales</taxon>
        <taxon>Thioalkalibacteraceae</taxon>
        <taxon>Guyparkeria</taxon>
    </lineage>
</organism>
<dbReference type="InterPro" id="IPR032710">
    <property type="entry name" value="NTF2-like_dom_sf"/>
</dbReference>
<name>A0A6I6D0U0_9GAMM</name>
<feature type="domain" description="SnoaL-like" evidence="1">
    <location>
        <begin position="21"/>
        <end position="117"/>
    </location>
</feature>
<dbReference type="Gene3D" id="3.10.450.50">
    <property type="match status" value="1"/>
</dbReference>
<dbReference type="Proteomes" id="UP000427716">
    <property type="component" value="Chromosome"/>
</dbReference>
<evidence type="ECO:0000313" key="2">
    <source>
        <dbReference type="EMBL" id="QGT77677.1"/>
    </source>
</evidence>
<accession>A0A6I6D0U0</accession>